<keyword evidence="3" id="KW-0256">Endoplasmic reticulum</keyword>
<reference evidence="9 10" key="1">
    <citation type="submission" date="2018-03" db="EMBL/GenBank/DDBJ databases">
        <authorList>
            <person name="Guldener U."/>
        </authorList>
    </citation>
    <scope>NUCLEOTIDE SEQUENCE [LARGE SCALE GENOMIC DNA]</scope>
    <source>
        <strain evidence="9 10">NBRC100155</strain>
    </source>
</reference>
<organism evidence="9 10">
    <name type="scientific">Ustilago trichophora</name>
    <dbReference type="NCBI Taxonomy" id="86804"/>
    <lineage>
        <taxon>Eukaryota</taxon>
        <taxon>Fungi</taxon>
        <taxon>Dikarya</taxon>
        <taxon>Basidiomycota</taxon>
        <taxon>Ustilaginomycotina</taxon>
        <taxon>Ustilaginomycetes</taxon>
        <taxon>Ustilaginales</taxon>
        <taxon>Ustilaginaceae</taxon>
        <taxon>Ustilago</taxon>
    </lineage>
</organism>
<feature type="chain" id="PRO_5022857509" description="Glucosidase 2 subunit beta" evidence="7">
    <location>
        <begin position="23"/>
        <end position="592"/>
    </location>
</feature>
<evidence type="ECO:0000256" key="1">
    <source>
        <dbReference type="ARBA" id="ARBA00022387"/>
    </source>
</evidence>
<evidence type="ECO:0000259" key="8">
    <source>
        <dbReference type="PROSITE" id="PS51914"/>
    </source>
</evidence>
<dbReference type="GO" id="GO:0006491">
    <property type="term" value="P:N-glycan processing"/>
    <property type="evidence" value="ECO:0007669"/>
    <property type="project" value="TreeGrafter"/>
</dbReference>
<dbReference type="InterPro" id="IPR036607">
    <property type="entry name" value="PRKCSH"/>
</dbReference>
<dbReference type="Pfam" id="PF12999">
    <property type="entry name" value="PRKCSH-like"/>
    <property type="match status" value="1"/>
</dbReference>
<dbReference type="InterPro" id="IPR009011">
    <property type="entry name" value="Man6P_isomerase_rcpt-bd_dom_sf"/>
</dbReference>
<evidence type="ECO:0000256" key="2">
    <source>
        <dbReference type="ARBA" id="ARBA00022729"/>
    </source>
</evidence>
<sequence length="592" mass="65218">MVRLNLAVAALAAGAISASASASSSSSSSSQTKALRGVAPEDAVKYHPIKNAAGQLRWKCLDGSKDLPYSAVNDDYCDCPDGSDEPGTSACPNSTFYCVNKGHIPAYIRSSRVDDGICDPECCDGSDERDGKVSCPDRCEKVGKEYRKRMTELDNLRRAGGKIRDKYIAEGRKDKETLEAEIAKLEIEVHVATENEARLKQELARAETQDKATIDAKVKTPLYKKLEEHHAAIRALQDKNAALRSELQTLTLLLDDLAKGYNPNYQDMAVKGAVVAYKEWRGIAPSSSSSNADESGDNNVDQLAGENIKLNQLLDEADWPATKLSTLLGEDPLEIMDVGLAGSADKRVAAESDGGLLFRIHEYLPDGVVPYFEAMVDTLLDVLIKANVITDVKRMRPKSATSTSDEPENVTSARRAHTDAANHLSRTSNDLATRKHKLSEFASRYGRHAEFKHLENKCFSKDMGEYTYEYCFFGRATQIPNNGGAQISLGTFTNFNPTQDKSPQEDAYWLQQIYARGQKCWNGPERSAIVDLQCGVENKVLDVFEAEKCIYSIKVATPAVCFPPVQQQSQQQQQQQQGVKSEQDGHQVKDEL</sequence>
<feature type="signal peptide" evidence="7">
    <location>
        <begin position="1"/>
        <end position="22"/>
    </location>
</feature>
<dbReference type="OrthoDB" id="202234at2759"/>
<dbReference type="InterPro" id="IPR039794">
    <property type="entry name" value="Gtb1-like"/>
</dbReference>
<evidence type="ECO:0000256" key="7">
    <source>
        <dbReference type="SAM" id="SignalP"/>
    </source>
</evidence>
<keyword evidence="4" id="KW-1015">Disulfide bond</keyword>
<keyword evidence="2 7" id="KW-0732">Signal</keyword>
<dbReference type="SUPFAM" id="SSF50911">
    <property type="entry name" value="Mannose 6-phosphate receptor domain"/>
    <property type="match status" value="1"/>
</dbReference>
<evidence type="ECO:0000256" key="5">
    <source>
        <dbReference type="SAM" id="Coils"/>
    </source>
</evidence>
<feature type="compositionally biased region" description="Basic and acidic residues" evidence="6">
    <location>
        <begin position="581"/>
        <end position="592"/>
    </location>
</feature>
<dbReference type="InterPro" id="IPR028146">
    <property type="entry name" value="PRKCSH_N"/>
</dbReference>
<protein>
    <recommendedName>
        <fullName evidence="1">Glucosidase 2 subunit beta</fullName>
    </recommendedName>
</protein>
<dbReference type="AlphaFoldDB" id="A0A5C3EP50"/>
<dbReference type="Gene3D" id="2.70.130.10">
    <property type="entry name" value="Mannose-6-phosphate receptor binding domain"/>
    <property type="match status" value="1"/>
</dbReference>
<evidence type="ECO:0000313" key="10">
    <source>
        <dbReference type="Proteomes" id="UP000324022"/>
    </source>
</evidence>
<feature type="domain" description="MRH" evidence="8">
    <location>
        <begin position="456"/>
        <end position="563"/>
    </location>
</feature>
<proteinExistence type="predicted"/>
<evidence type="ECO:0000256" key="6">
    <source>
        <dbReference type="SAM" id="MobiDB-lite"/>
    </source>
</evidence>
<evidence type="ECO:0000256" key="4">
    <source>
        <dbReference type="ARBA" id="ARBA00023157"/>
    </source>
</evidence>
<name>A0A5C3EP50_9BASI</name>
<dbReference type="EMBL" id="OOIN01000041">
    <property type="protein sequence ID" value="SPO31890.1"/>
    <property type="molecule type" value="Genomic_DNA"/>
</dbReference>
<feature type="region of interest" description="Disordered" evidence="6">
    <location>
        <begin position="396"/>
        <end position="429"/>
    </location>
</feature>
<gene>
    <name evidence="9" type="ORF">UTRI_06727</name>
</gene>
<evidence type="ECO:0000256" key="3">
    <source>
        <dbReference type="ARBA" id="ARBA00022824"/>
    </source>
</evidence>
<feature type="coiled-coil region" evidence="5">
    <location>
        <begin position="168"/>
        <end position="253"/>
    </location>
</feature>
<keyword evidence="10" id="KW-1185">Reference proteome</keyword>
<dbReference type="PROSITE" id="PS51914">
    <property type="entry name" value="MRH"/>
    <property type="match status" value="1"/>
</dbReference>
<keyword evidence="5" id="KW-0175">Coiled coil</keyword>
<dbReference type="Pfam" id="PF13015">
    <property type="entry name" value="PRKCSH_1"/>
    <property type="match status" value="1"/>
</dbReference>
<dbReference type="GO" id="GO:0017177">
    <property type="term" value="C:glucosidase II complex"/>
    <property type="evidence" value="ECO:0007669"/>
    <property type="project" value="TreeGrafter"/>
</dbReference>
<dbReference type="Proteomes" id="UP000324022">
    <property type="component" value="Unassembled WGS sequence"/>
</dbReference>
<evidence type="ECO:0000313" key="9">
    <source>
        <dbReference type="EMBL" id="SPO31890.1"/>
    </source>
</evidence>
<feature type="region of interest" description="Disordered" evidence="6">
    <location>
        <begin position="571"/>
        <end position="592"/>
    </location>
</feature>
<accession>A0A5C3EP50</accession>
<feature type="compositionally biased region" description="Polar residues" evidence="6">
    <location>
        <begin position="399"/>
        <end position="412"/>
    </location>
</feature>
<dbReference type="PANTHER" id="PTHR12630:SF1">
    <property type="entry name" value="GLUCOSIDASE 2 SUBUNIT BETA"/>
    <property type="match status" value="1"/>
</dbReference>
<dbReference type="InterPro" id="IPR044865">
    <property type="entry name" value="MRH_dom"/>
</dbReference>
<dbReference type="PANTHER" id="PTHR12630">
    <property type="entry name" value="N-LINKED OLIGOSACCHARIDE PROCESSING"/>
    <property type="match status" value="1"/>
</dbReference>